<dbReference type="InterPro" id="IPR036275">
    <property type="entry name" value="YdgH-like_sf"/>
</dbReference>
<dbReference type="GeneID" id="61120971"/>
<dbReference type="SUPFAM" id="SSF159871">
    <property type="entry name" value="YdgH-like"/>
    <property type="match status" value="1"/>
</dbReference>
<name>A0A3N0UQH7_9GAMM</name>
<dbReference type="Pfam" id="PF07338">
    <property type="entry name" value="YdgH_BhsA-like"/>
    <property type="match status" value="1"/>
</dbReference>
<feature type="signal peptide" evidence="2">
    <location>
        <begin position="1"/>
        <end position="22"/>
    </location>
</feature>
<dbReference type="RefSeq" id="WP_085686322.1">
    <property type="nucleotide sequence ID" value="NZ_CP065534.1"/>
</dbReference>
<keyword evidence="1 2" id="KW-0732">Signal</keyword>
<protein>
    <submittedName>
        <fullName evidence="5">DUF1471 domain-containing protein</fullName>
    </submittedName>
    <submittedName>
        <fullName evidence="4">Multiple stress resistance protein BhsA</fullName>
    </submittedName>
</protein>
<proteinExistence type="predicted"/>
<evidence type="ECO:0000313" key="6">
    <source>
        <dbReference type="Proteomes" id="UP000250186"/>
    </source>
</evidence>
<evidence type="ECO:0000313" key="5">
    <source>
        <dbReference type="EMBL" id="ROH82840.1"/>
    </source>
</evidence>
<sequence length="83" mass="8431">MKTINTVIAAVVLSTASFATFAATEVNQSQGRPIGSVSASAISLGDLQANLSSAADASGAKSFRIISAMDSSNHIRGVAEIYN</sequence>
<feature type="chain" id="PRO_5018547452" evidence="2">
    <location>
        <begin position="23"/>
        <end position="83"/>
    </location>
</feature>
<gene>
    <name evidence="4" type="ORF">AU492_15840</name>
    <name evidence="5" type="ORF">EC392_05245</name>
</gene>
<dbReference type="EMBL" id="RJUJ01000004">
    <property type="protein sequence ID" value="ROH82840.1"/>
    <property type="molecule type" value="Genomic_DNA"/>
</dbReference>
<feature type="domain" description="YdgH/BhsA/McbA-like" evidence="3">
    <location>
        <begin position="33"/>
        <end position="83"/>
    </location>
</feature>
<dbReference type="InterPro" id="IPR025543">
    <property type="entry name" value="Dodecin-like"/>
</dbReference>
<reference evidence="5 7" key="2">
    <citation type="submission" date="2018-10" db="EMBL/GenBank/DDBJ databases">
        <title>New species genome.</title>
        <authorList>
            <person name="Li Y."/>
        </authorList>
    </citation>
    <scope>NUCLEOTIDE SEQUENCE [LARGE SCALE GENOMIC DNA]</scope>
    <source>
        <strain evidence="5 7">L6_4B</strain>
    </source>
</reference>
<evidence type="ECO:0000256" key="1">
    <source>
        <dbReference type="ARBA" id="ARBA00022729"/>
    </source>
</evidence>
<dbReference type="OrthoDB" id="6540461at2"/>
<evidence type="ECO:0000313" key="4">
    <source>
        <dbReference type="EMBL" id="RAT31251.1"/>
    </source>
</evidence>
<evidence type="ECO:0000256" key="2">
    <source>
        <dbReference type="SAM" id="SignalP"/>
    </source>
</evidence>
<dbReference type="PANTHER" id="PTHR34156">
    <property type="entry name" value="OUTER MEMBRANE PROTEIN-RELATED-RELATED"/>
    <property type="match status" value="1"/>
</dbReference>
<keyword evidence="6" id="KW-1185">Reference proteome</keyword>
<dbReference type="InterPro" id="IPR010854">
    <property type="entry name" value="YdgH/BhsA/McbA-like_dom"/>
</dbReference>
<comment type="caution">
    <text evidence="5">The sequence shown here is derived from an EMBL/GenBank/DDBJ whole genome shotgun (WGS) entry which is preliminary data.</text>
</comment>
<reference evidence="4 6" key="1">
    <citation type="submission" date="2016-02" db="EMBL/GenBank/DDBJ databases">
        <title>Species-wide whole genome sequencing reveals diversity, host range in Lonsdalea quercina.</title>
        <authorList>
            <person name="Li Y."/>
        </authorList>
    </citation>
    <scope>NUCLEOTIDE SEQUENCE [LARGE SCALE GENOMIC DNA]</scope>
    <source>
        <strain evidence="4 6">CFCC 12721</strain>
    </source>
</reference>
<evidence type="ECO:0000259" key="3">
    <source>
        <dbReference type="Pfam" id="PF07338"/>
    </source>
</evidence>
<dbReference type="Proteomes" id="UP000274511">
    <property type="component" value="Unassembled WGS sequence"/>
</dbReference>
<dbReference type="InterPro" id="IPR051096">
    <property type="entry name" value="BhsA/McbA_stress_biofilm_assoc"/>
</dbReference>
<dbReference type="EMBL" id="LUSW01000048">
    <property type="protein sequence ID" value="RAT31251.1"/>
    <property type="molecule type" value="Genomic_DNA"/>
</dbReference>
<dbReference type="AlphaFoldDB" id="A0A3N0UQH7"/>
<accession>A0A3N0UQH7</accession>
<organism evidence="5 7">
    <name type="scientific">Lonsdalea populi</name>
    <dbReference type="NCBI Taxonomy" id="1172565"/>
    <lineage>
        <taxon>Bacteria</taxon>
        <taxon>Pseudomonadati</taxon>
        <taxon>Pseudomonadota</taxon>
        <taxon>Gammaproteobacteria</taxon>
        <taxon>Enterobacterales</taxon>
        <taxon>Pectobacteriaceae</taxon>
        <taxon>Lonsdalea</taxon>
    </lineage>
</organism>
<dbReference type="Gene3D" id="3.30.1660.10">
    <property type="entry name" value="Flavin-binding protein dodecin"/>
    <property type="match status" value="1"/>
</dbReference>
<evidence type="ECO:0000313" key="7">
    <source>
        <dbReference type="Proteomes" id="UP000274511"/>
    </source>
</evidence>
<dbReference type="Proteomes" id="UP000250186">
    <property type="component" value="Unassembled WGS sequence"/>
</dbReference>